<feature type="region of interest" description="Disordered" evidence="7">
    <location>
        <begin position="157"/>
        <end position="187"/>
    </location>
</feature>
<protein>
    <submittedName>
        <fullName evidence="8">Nop14-like family protein</fullName>
    </submittedName>
</protein>
<evidence type="ECO:0000313" key="9">
    <source>
        <dbReference type="Proteomes" id="UP000019763"/>
    </source>
</evidence>
<dbReference type="InterPro" id="IPR007276">
    <property type="entry name" value="Nop14"/>
</dbReference>
<organism evidence="8 9">
    <name type="scientific">Gregarina niphandrodes</name>
    <name type="common">Septate eugregarine</name>
    <dbReference type="NCBI Taxonomy" id="110365"/>
    <lineage>
        <taxon>Eukaryota</taxon>
        <taxon>Sar</taxon>
        <taxon>Alveolata</taxon>
        <taxon>Apicomplexa</taxon>
        <taxon>Conoidasida</taxon>
        <taxon>Gregarinasina</taxon>
        <taxon>Eugregarinorida</taxon>
        <taxon>Gregarinidae</taxon>
        <taxon>Gregarina</taxon>
    </lineage>
</organism>
<comment type="similarity">
    <text evidence="2">Belongs to the NOP14 family.</text>
</comment>
<dbReference type="GO" id="GO:0030692">
    <property type="term" value="C:Noc4p-Nop14p complex"/>
    <property type="evidence" value="ECO:0007669"/>
    <property type="project" value="TreeGrafter"/>
</dbReference>
<comment type="caution">
    <text evidence="8">The sequence shown here is derived from an EMBL/GenBank/DDBJ whole genome shotgun (WGS) entry which is preliminary data.</text>
</comment>
<evidence type="ECO:0000256" key="4">
    <source>
        <dbReference type="ARBA" id="ARBA00022552"/>
    </source>
</evidence>
<feature type="compositionally biased region" description="Acidic residues" evidence="7">
    <location>
        <begin position="333"/>
        <end position="350"/>
    </location>
</feature>
<keyword evidence="5" id="KW-0539">Nucleus</keyword>
<dbReference type="VEuPathDB" id="CryptoDB:GNI_138610"/>
<dbReference type="PANTHER" id="PTHR23183:SF0">
    <property type="entry name" value="NUCLEOLAR PROTEIN 14"/>
    <property type="match status" value="1"/>
</dbReference>
<evidence type="ECO:0000256" key="7">
    <source>
        <dbReference type="SAM" id="MobiDB-lite"/>
    </source>
</evidence>
<evidence type="ECO:0000256" key="6">
    <source>
        <dbReference type="ARBA" id="ARBA00024695"/>
    </source>
</evidence>
<keyword evidence="9" id="KW-1185">Reference proteome</keyword>
<dbReference type="Proteomes" id="UP000019763">
    <property type="component" value="Unassembled WGS sequence"/>
</dbReference>
<dbReference type="RefSeq" id="XP_011132502.1">
    <property type="nucleotide sequence ID" value="XM_011134200.1"/>
</dbReference>
<accession>A0A023B0L4</accession>
<evidence type="ECO:0000256" key="1">
    <source>
        <dbReference type="ARBA" id="ARBA00004604"/>
    </source>
</evidence>
<dbReference type="EMBL" id="AFNH02001024">
    <property type="protein sequence ID" value="EZG45426.1"/>
    <property type="molecule type" value="Genomic_DNA"/>
</dbReference>
<keyword evidence="3" id="KW-0690">Ribosome biogenesis</keyword>
<evidence type="ECO:0000256" key="2">
    <source>
        <dbReference type="ARBA" id="ARBA00007466"/>
    </source>
</evidence>
<comment type="subcellular location">
    <subcellularLocation>
        <location evidence="1">Nucleus</location>
        <location evidence="1">Nucleolus</location>
    </subcellularLocation>
</comment>
<dbReference type="GeneID" id="22914927"/>
<reference evidence="8" key="1">
    <citation type="submission" date="2013-12" db="EMBL/GenBank/DDBJ databases">
        <authorList>
            <person name="Omoto C.K."/>
            <person name="Sibley D."/>
            <person name="Venepally P."/>
            <person name="Hadjithomas M."/>
            <person name="Karamycheva S."/>
            <person name="Brunk B."/>
            <person name="Roos D."/>
            <person name="Caler E."/>
            <person name="Lorenzi H."/>
        </authorList>
    </citation>
    <scope>NUCLEOTIDE SEQUENCE</scope>
</reference>
<proteinExistence type="inferred from homology"/>
<feature type="compositionally biased region" description="Acidic residues" evidence="7">
    <location>
        <begin position="166"/>
        <end position="179"/>
    </location>
</feature>
<feature type="region of interest" description="Disordered" evidence="7">
    <location>
        <begin position="318"/>
        <end position="402"/>
    </location>
</feature>
<keyword evidence="4" id="KW-0698">rRNA processing</keyword>
<comment type="function">
    <text evidence="6">Involved in nucleolar processing of pre-18S ribosomal RNA. Has a role in the nuclear export of 40S pre-ribosomal subunit to the cytoplasm.</text>
</comment>
<evidence type="ECO:0000256" key="3">
    <source>
        <dbReference type="ARBA" id="ARBA00022517"/>
    </source>
</evidence>
<feature type="compositionally biased region" description="Low complexity" evidence="7">
    <location>
        <begin position="370"/>
        <end position="391"/>
    </location>
</feature>
<dbReference type="GO" id="GO:0030490">
    <property type="term" value="P:maturation of SSU-rRNA"/>
    <property type="evidence" value="ECO:0007669"/>
    <property type="project" value="TreeGrafter"/>
</dbReference>
<dbReference type="PANTHER" id="PTHR23183">
    <property type="entry name" value="NOP14"/>
    <property type="match status" value="1"/>
</dbReference>
<feature type="region of interest" description="Disordered" evidence="7">
    <location>
        <begin position="1"/>
        <end position="55"/>
    </location>
</feature>
<evidence type="ECO:0000313" key="8">
    <source>
        <dbReference type="EMBL" id="EZG45426.1"/>
    </source>
</evidence>
<gene>
    <name evidence="8" type="ORF">GNI_138610</name>
</gene>
<evidence type="ECO:0000256" key="5">
    <source>
        <dbReference type="ARBA" id="ARBA00023242"/>
    </source>
</evidence>
<name>A0A023B0L4_GRENI</name>
<dbReference type="GO" id="GO:0032040">
    <property type="term" value="C:small-subunit processome"/>
    <property type="evidence" value="ECO:0007669"/>
    <property type="project" value="InterPro"/>
</dbReference>
<dbReference type="Pfam" id="PF04147">
    <property type="entry name" value="Nop14"/>
    <property type="match status" value="1"/>
</dbReference>
<sequence length="402" mass="43753">MPKFSGRAGSRAPHTKLLGQRIPGDATGVTKSRDSRVNRAPLPGRGAQVGRAPQAGSAALKDIIKGKLSAKQRVAATLSKKERRRAFNLDDDEGEETETLVLKGGRSVFEMSRQDIAAALDNLGDKGLQFSDDEQSERQLDAGLTGKFLFGAGRDVSGHAGHDADAGNDDDVDGDEDEGVSASRKRLNRKEKLAELIKSSKQQRLANSQLRHQQASLLESTNDALKTVLNDLDFRPAKNTPAYTKYVKEQQDLEEIRDVRSALEKSRDDDFDRLTRELAVQPTGQASDRVKSLFERKLEETRSQQLEEERRAAELARASKLLRTNDLLHATDDSESDDDDSESDGDDSETDSGTPPKHTRAAKHMGDSPSGLDNDSTGSSSGSEGPFSEYGTDSDIDSKLSG</sequence>
<dbReference type="AlphaFoldDB" id="A0A023B0L4"/>